<dbReference type="STRING" id="1798665.A2942_01060"/>
<evidence type="ECO:0000256" key="1">
    <source>
        <dbReference type="ARBA" id="ARBA00022490"/>
    </source>
</evidence>
<organism evidence="9 10">
    <name type="scientific">Candidatus Lloydbacteria bacterium RIFCSPLOWO2_01_FULL_50_20</name>
    <dbReference type="NCBI Taxonomy" id="1798665"/>
    <lineage>
        <taxon>Bacteria</taxon>
        <taxon>Candidatus Lloydiibacteriota</taxon>
    </lineage>
</organism>
<dbReference type="AlphaFoldDB" id="A0A1G2DKI6"/>
<dbReference type="InterPro" id="IPR017860">
    <property type="entry name" value="Peptidase_M22_CS"/>
</dbReference>
<dbReference type="EC" id="2.3.1.234" evidence="7"/>
<feature type="binding site" evidence="7">
    <location>
        <position position="234"/>
    </location>
    <ligand>
        <name>substrate</name>
    </ligand>
</feature>
<evidence type="ECO:0000256" key="2">
    <source>
        <dbReference type="ARBA" id="ARBA00022679"/>
    </source>
</evidence>
<evidence type="ECO:0000256" key="5">
    <source>
        <dbReference type="ARBA" id="ARBA00023004"/>
    </source>
</evidence>
<comment type="cofactor">
    <cofactor evidence="7">
        <name>Fe(2+)</name>
        <dbReference type="ChEBI" id="CHEBI:29033"/>
    </cofactor>
    <text evidence="7">Binds 1 Fe(2+) ion per subunit.</text>
</comment>
<comment type="subcellular location">
    <subcellularLocation>
        <location evidence="7">Cytoplasm</location>
    </subcellularLocation>
</comment>
<evidence type="ECO:0000256" key="3">
    <source>
        <dbReference type="ARBA" id="ARBA00022694"/>
    </source>
</evidence>
<evidence type="ECO:0000256" key="4">
    <source>
        <dbReference type="ARBA" id="ARBA00022723"/>
    </source>
</evidence>
<comment type="function">
    <text evidence="7">Required for the formation of a threonylcarbamoyl group on adenosine at position 37 (t(6)A37) in tRNAs that read codons beginning with adenine. Is involved in the transfer of the threonylcarbamoyl moiety of threonylcarbamoyl-AMP (TC-AMP) to the N6 group of A37, together with TsaE and TsaB. TsaD likely plays a direct catalytic role in this reaction.</text>
</comment>
<dbReference type="InterPro" id="IPR000905">
    <property type="entry name" value="Gcp-like_dom"/>
</dbReference>
<proteinExistence type="inferred from homology"/>
<dbReference type="GO" id="GO:0005737">
    <property type="term" value="C:cytoplasm"/>
    <property type="evidence" value="ECO:0007669"/>
    <property type="project" value="UniProtKB-SubCell"/>
</dbReference>
<evidence type="ECO:0000256" key="7">
    <source>
        <dbReference type="HAMAP-Rule" id="MF_01445"/>
    </source>
</evidence>
<evidence type="ECO:0000313" key="10">
    <source>
        <dbReference type="Proteomes" id="UP000178534"/>
    </source>
</evidence>
<dbReference type="PANTHER" id="PTHR11735:SF6">
    <property type="entry name" value="TRNA N6-ADENOSINE THREONYLCARBAMOYLTRANSFERASE, MITOCHONDRIAL"/>
    <property type="match status" value="1"/>
</dbReference>
<keyword evidence="5 7" id="KW-0408">Iron</keyword>
<keyword evidence="2 7" id="KW-0808">Transferase</keyword>
<sequence length="402" mass="44099">MFILSIETSCDETALSIIETDGTLPSVTFRVLADNTLSQIAVHKEYGGVFPMLAKREHARSLVPLFIKTLQDAGFYKKTSRHVIESPLRKDFRDILDHEPELFAQFITEIPHVDRPPFDAIAVTRGPGLEPALWVGLNFAKALSLIWKIPVIPVNHMEGHLLSPLLTRIAPETSSREKKRNEREDVRYKFAPATFPLLGLLVSGGHTELVLMHDWGAYEVIGETRDDAVGEAFDKVARMLGLPYPGGPEISRLGETGTPGKFALPRPMLQSSDHDFSFAGLKTAVLYLIKKIGLLAETQKADIAREFEEACIEVLIAKTVRAAEVTGAKTIVLGGGVSANKRLRKMLAEAVAEKLPGISLYIPDHALSTDNALMIAVGGALRYSSGTTDIADIRADGNWRLE</sequence>
<feature type="binding site" evidence="7">
    <location>
        <position position="340"/>
    </location>
    <ligand>
        <name>substrate</name>
    </ligand>
</feature>
<feature type="binding site" evidence="7">
    <location>
        <position position="156"/>
    </location>
    <ligand>
        <name>Fe cation</name>
        <dbReference type="ChEBI" id="CHEBI:24875"/>
    </ligand>
</feature>
<feature type="domain" description="Gcp-like" evidence="8">
    <location>
        <begin position="117"/>
        <end position="167"/>
    </location>
</feature>
<evidence type="ECO:0000313" key="9">
    <source>
        <dbReference type="EMBL" id="OGZ13420.1"/>
    </source>
</evidence>
<dbReference type="InterPro" id="IPR022450">
    <property type="entry name" value="TsaD"/>
</dbReference>
<dbReference type="Proteomes" id="UP000178534">
    <property type="component" value="Unassembled WGS sequence"/>
</dbReference>
<keyword evidence="6 7" id="KW-0012">Acyltransferase</keyword>
<dbReference type="GO" id="GO:0061711">
    <property type="term" value="F:tRNA N(6)-L-threonylcarbamoyladenine synthase activity"/>
    <property type="evidence" value="ECO:0007669"/>
    <property type="project" value="UniProtKB-EC"/>
</dbReference>
<feature type="binding site" evidence="7">
    <location>
        <position position="247"/>
    </location>
    <ligand>
        <name>substrate</name>
    </ligand>
</feature>
<dbReference type="FunFam" id="3.30.420.40:FF:000040">
    <property type="entry name" value="tRNA N6-adenosine threonylcarbamoyltransferase"/>
    <property type="match status" value="1"/>
</dbReference>
<keyword evidence="3 7" id="KW-0819">tRNA processing</keyword>
<feature type="domain" description="Gcp-like" evidence="8">
    <location>
        <begin position="31"/>
        <end position="78"/>
    </location>
</feature>
<gene>
    <name evidence="7" type="primary">tsaD</name>
    <name evidence="9" type="ORF">A2942_01060</name>
</gene>
<dbReference type="GO" id="GO:0005506">
    <property type="term" value="F:iron ion binding"/>
    <property type="evidence" value="ECO:0007669"/>
    <property type="project" value="UniProtKB-UniRule"/>
</dbReference>
<comment type="catalytic activity">
    <reaction evidence="7">
        <text>L-threonylcarbamoyladenylate + adenosine(37) in tRNA = N(6)-L-threonylcarbamoyladenosine(37) in tRNA + AMP + H(+)</text>
        <dbReference type="Rhea" id="RHEA:37059"/>
        <dbReference type="Rhea" id="RHEA-COMP:10162"/>
        <dbReference type="Rhea" id="RHEA-COMP:10163"/>
        <dbReference type="ChEBI" id="CHEBI:15378"/>
        <dbReference type="ChEBI" id="CHEBI:73682"/>
        <dbReference type="ChEBI" id="CHEBI:74411"/>
        <dbReference type="ChEBI" id="CHEBI:74418"/>
        <dbReference type="ChEBI" id="CHEBI:456215"/>
        <dbReference type="EC" id="2.3.1.234"/>
    </reaction>
</comment>
<comment type="similarity">
    <text evidence="7">Belongs to the KAE1 / TsaD family.</text>
</comment>
<dbReference type="GO" id="GO:0002949">
    <property type="term" value="P:tRNA threonylcarbamoyladenosine modification"/>
    <property type="evidence" value="ECO:0007669"/>
    <property type="project" value="UniProtKB-UniRule"/>
</dbReference>
<feature type="binding site" evidence="7">
    <location>
        <begin position="201"/>
        <end position="205"/>
    </location>
    <ligand>
        <name>substrate</name>
    </ligand>
</feature>
<evidence type="ECO:0000259" key="8">
    <source>
        <dbReference type="Pfam" id="PF00814"/>
    </source>
</evidence>
<comment type="caution">
    <text evidence="7">Lacks conserved residue(s) required for the propagation of feature annotation.</text>
</comment>
<evidence type="ECO:0000256" key="6">
    <source>
        <dbReference type="ARBA" id="ARBA00023315"/>
    </source>
</evidence>
<reference evidence="9 10" key="1">
    <citation type="journal article" date="2016" name="Nat. Commun.">
        <title>Thousands of microbial genomes shed light on interconnected biogeochemical processes in an aquifer system.</title>
        <authorList>
            <person name="Anantharaman K."/>
            <person name="Brown C.T."/>
            <person name="Hug L.A."/>
            <person name="Sharon I."/>
            <person name="Castelle C.J."/>
            <person name="Probst A.J."/>
            <person name="Thomas B.C."/>
            <person name="Singh A."/>
            <person name="Wilkins M.J."/>
            <person name="Karaoz U."/>
            <person name="Brodie E.L."/>
            <person name="Williams K.H."/>
            <person name="Hubbard S.S."/>
            <person name="Banfield J.F."/>
        </authorList>
    </citation>
    <scope>NUCLEOTIDE SEQUENCE [LARGE SCALE GENOMIC DNA]</scope>
</reference>
<dbReference type="SUPFAM" id="SSF53067">
    <property type="entry name" value="Actin-like ATPase domain"/>
    <property type="match status" value="2"/>
</dbReference>
<name>A0A1G2DKI6_9BACT</name>
<feature type="binding site" evidence="7">
    <location>
        <position position="370"/>
    </location>
    <ligand>
        <name>Fe cation</name>
        <dbReference type="ChEBI" id="CHEBI:24875"/>
    </ligand>
</feature>
<accession>A0A1G2DKI6</accession>
<feature type="binding site" evidence="7">
    <location>
        <position position="160"/>
    </location>
    <ligand>
        <name>Fe cation</name>
        <dbReference type="ChEBI" id="CHEBI:24875"/>
    </ligand>
</feature>
<dbReference type="EMBL" id="MHLP01000007">
    <property type="protein sequence ID" value="OGZ13420.1"/>
    <property type="molecule type" value="Genomic_DNA"/>
</dbReference>
<dbReference type="Pfam" id="PF00814">
    <property type="entry name" value="TsaD"/>
    <property type="match status" value="3"/>
</dbReference>
<dbReference type="PROSITE" id="PS01016">
    <property type="entry name" value="GLYCOPROTEASE"/>
    <property type="match status" value="1"/>
</dbReference>
<dbReference type="HAMAP" id="MF_01445">
    <property type="entry name" value="TsaD"/>
    <property type="match status" value="1"/>
</dbReference>
<keyword evidence="4 7" id="KW-0479">Metal-binding</keyword>
<dbReference type="PANTHER" id="PTHR11735">
    <property type="entry name" value="TRNA N6-ADENOSINE THREONYLCARBAMOYLTRANSFERASE"/>
    <property type="match status" value="1"/>
</dbReference>
<feature type="domain" description="Gcp-like" evidence="8">
    <location>
        <begin position="192"/>
        <end position="376"/>
    </location>
</feature>
<protein>
    <recommendedName>
        <fullName evidence="7">tRNA N6-adenosine threonylcarbamoyltransferase</fullName>
        <ecNumber evidence="7">2.3.1.234</ecNumber>
    </recommendedName>
    <alternativeName>
        <fullName evidence="7">N6-L-threonylcarbamoyladenine synthase</fullName>
        <shortName evidence="7">t(6)A synthase</shortName>
    </alternativeName>
    <alternativeName>
        <fullName evidence="7">t(6)A37 threonylcarbamoyladenosine biosynthesis protein TsaD</fullName>
    </alternativeName>
    <alternativeName>
        <fullName evidence="7">tRNA threonylcarbamoyladenosine biosynthesis protein TsaD</fullName>
    </alternativeName>
</protein>
<dbReference type="Gene3D" id="3.30.420.40">
    <property type="match status" value="3"/>
</dbReference>
<comment type="caution">
    <text evidence="9">The sequence shown here is derived from an EMBL/GenBank/DDBJ whole genome shotgun (WGS) entry which is preliminary data.</text>
</comment>
<keyword evidence="1 7" id="KW-0963">Cytoplasm</keyword>
<dbReference type="InterPro" id="IPR043129">
    <property type="entry name" value="ATPase_NBD"/>
</dbReference>
<dbReference type="CDD" id="cd24133">
    <property type="entry name" value="ASKHA_NBD_TsaD_bac"/>
    <property type="match status" value="1"/>
</dbReference>